<organism evidence="2 3">
    <name type="scientific">Piscinibacter koreensis</name>
    <dbReference type="NCBI Taxonomy" id="2742824"/>
    <lineage>
        <taxon>Bacteria</taxon>
        <taxon>Pseudomonadati</taxon>
        <taxon>Pseudomonadota</taxon>
        <taxon>Betaproteobacteria</taxon>
        <taxon>Burkholderiales</taxon>
        <taxon>Sphaerotilaceae</taxon>
        <taxon>Piscinibacter</taxon>
    </lineage>
</organism>
<dbReference type="InterPro" id="IPR004919">
    <property type="entry name" value="GmrSD_N"/>
</dbReference>
<gene>
    <name evidence="2" type="ORF">HQN59_25595</name>
</gene>
<evidence type="ECO:0000313" key="2">
    <source>
        <dbReference type="EMBL" id="NUZ09116.1"/>
    </source>
</evidence>
<dbReference type="PANTHER" id="PTHR37292:SF2">
    <property type="entry name" value="DUF262 DOMAIN-CONTAINING PROTEIN"/>
    <property type="match status" value="1"/>
</dbReference>
<evidence type="ECO:0000313" key="3">
    <source>
        <dbReference type="Proteomes" id="UP000529637"/>
    </source>
</evidence>
<name>A0A7Y6NTM2_9BURK</name>
<accession>A0A7Y6NTM2</accession>
<dbReference type="EMBL" id="JABWMJ010000031">
    <property type="protein sequence ID" value="NUZ09116.1"/>
    <property type="molecule type" value="Genomic_DNA"/>
</dbReference>
<keyword evidence="3" id="KW-1185">Reference proteome</keyword>
<feature type="domain" description="GmrSD restriction endonucleases N-terminal" evidence="1">
    <location>
        <begin position="15"/>
        <end position="259"/>
    </location>
</feature>
<comment type="caution">
    <text evidence="2">The sequence shown here is derived from an EMBL/GenBank/DDBJ whole genome shotgun (WGS) entry which is preliminary data.</text>
</comment>
<dbReference type="RefSeq" id="WP_176071958.1">
    <property type="nucleotide sequence ID" value="NZ_JABWMJ010000031.1"/>
</dbReference>
<evidence type="ECO:0000259" key="1">
    <source>
        <dbReference type="Pfam" id="PF03235"/>
    </source>
</evidence>
<dbReference type="AlphaFoldDB" id="A0A7Y6NTM2"/>
<dbReference type="Pfam" id="PF03235">
    <property type="entry name" value="GmrSD_N"/>
    <property type="match status" value="1"/>
</dbReference>
<sequence length="651" mass="72808">MAKTTFDTNPVLLQTLLNTCEEGKLQLPDFQRSWVWEEERIMSLIASVSRGFPMGALMSLKSKIDTGVVFAYRPIEGAPVSAQTKPEQLLLDGQQRMTSLYQSCMRRQVVATITAKKRLVKRWFYIDMTKALNNEADRESAIFAVPEDRKLKENFDKDVVLDLSTPALEFEHLMFPLNRVFSTDEWMQGFWKFWNAKGEDKIGLFFRFQNEVLKNFTEYQVPVIALGADTSHEAVCLVFEKVNTGGKALDAFELLTAMYAAQGHKLRDDWLGDEKSDDPDCKLGTQKRLAAYGRAAGQVHGVLANVAATDFLQAIALLHTKEVRLAAIADPSKKENDWPAVRATRQSLLDLPLAAYKKHRKAVHLGFERAARFLRQQQIHRIKDIPYQTQLVPLAAIFAEIADKADHTANNEKIARWYWCGVFGELYGSAVESRFAKDIVEVPAWLDGALTPSTVLDGVLRSDRLLTMRSRLSAAYKGLQALLLRQGAIDFRSGQAFDQAVFFDDDVDIHHIFPQDWCGKQSPKIPPSIYDSVINKTPLGYRTNRIIGGVAPSIYLSKLEAGRLGPKGQIVEPPIAKGTLATYLQTHCIPVNELYADDFIGFMNARQQLLLDLVVSVTENATPASTIAADEGEELPLAIAHDSGLELSESE</sequence>
<protein>
    <submittedName>
        <fullName evidence="2">DUF262 domain-containing protein</fullName>
    </submittedName>
</protein>
<dbReference type="Proteomes" id="UP000529637">
    <property type="component" value="Unassembled WGS sequence"/>
</dbReference>
<reference evidence="2 3" key="1">
    <citation type="submission" date="2020-06" db="EMBL/GenBank/DDBJ databases">
        <title>Schlegella sp. ID0723 isolated from air conditioner.</title>
        <authorList>
            <person name="Kim D.Y."/>
            <person name="Kim D.-U."/>
        </authorList>
    </citation>
    <scope>NUCLEOTIDE SEQUENCE [LARGE SCALE GENOMIC DNA]</scope>
    <source>
        <strain evidence="2 3">ID0723</strain>
    </source>
</reference>
<dbReference type="PANTHER" id="PTHR37292">
    <property type="entry name" value="VNG6097C"/>
    <property type="match status" value="1"/>
</dbReference>
<proteinExistence type="predicted"/>